<reference evidence="2 3" key="2">
    <citation type="submission" date="2019-01" db="EMBL/GenBank/DDBJ databases">
        <title>Sinorhodobacter populi sp. nov. isolated from the symptomatic bark tissue of Populus euramericana canker.</title>
        <authorList>
            <person name="Xu G."/>
        </authorList>
    </citation>
    <scope>NUCLEOTIDE SEQUENCE [LARGE SCALE GENOMIC DNA]</scope>
    <source>
        <strain evidence="2 3">CGMCC 1.12963</strain>
    </source>
</reference>
<proteinExistence type="predicted"/>
<organism evidence="2 3">
    <name type="scientific">Paenirhodobacter huangdaonensis</name>
    <dbReference type="NCBI Taxonomy" id="2501515"/>
    <lineage>
        <taxon>Bacteria</taxon>
        <taxon>Pseudomonadati</taxon>
        <taxon>Pseudomonadota</taxon>
        <taxon>Alphaproteobacteria</taxon>
        <taxon>Rhodobacterales</taxon>
        <taxon>Rhodobacter group</taxon>
        <taxon>Paenirhodobacter</taxon>
    </lineage>
</organism>
<dbReference type="Proteomes" id="UP000288071">
    <property type="component" value="Unassembled WGS sequence"/>
</dbReference>
<evidence type="ECO:0000313" key="2">
    <source>
        <dbReference type="EMBL" id="RWR53746.1"/>
    </source>
</evidence>
<dbReference type="RefSeq" id="WP_128154963.1">
    <property type="nucleotide sequence ID" value="NZ_JBHSOM010000016.1"/>
</dbReference>
<evidence type="ECO:0000256" key="1">
    <source>
        <dbReference type="SAM" id="MobiDB-lite"/>
    </source>
</evidence>
<feature type="region of interest" description="Disordered" evidence="1">
    <location>
        <begin position="56"/>
        <end position="83"/>
    </location>
</feature>
<protein>
    <submittedName>
        <fullName evidence="2">Uncharacterized protein</fullName>
    </submittedName>
</protein>
<name>A0A3S3NBQ3_9RHOB</name>
<gene>
    <name evidence="2" type="ORF">EOW66_03760</name>
</gene>
<dbReference type="EMBL" id="SAVA01000002">
    <property type="protein sequence ID" value="RWR53746.1"/>
    <property type="molecule type" value="Genomic_DNA"/>
</dbReference>
<keyword evidence="3" id="KW-1185">Reference proteome</keyword>
<reference evidence="3" key="1">
    <citation type="submission" date="2019-01" db="EMBL/GenBank/DDBJ databases">
        <title>Sinorhodobacter populi sp. nov. isolated from the symptomatic bark tissue of Populus euramericana canker.</title>
        <authorList>
            <person name="Li Y."/>
        </authorList>
    </citation>
    <scope>NUCLEOTIDE SEQUENCE [LARGE SCALE GENOMIC DNA]</scope>
    <source>
        <strain evidence="3">CGMCC 1.12963</strain>
    </source>
</reference>
<dbReference type="AlphaFoldDB" id="A0A3S3NBQ3"/>
<sequence length="187" mass="20264">MIRSYPDLPFKVQSIRQPWAWAVLHAGKGEGNCNRSASFRGPVGVHAAMIDALMRRERGQQKAGKTRATRTNTTGAGPRPQERTTMTDKIEGFTDLITAGKARAPDPALRAPAVLADLSAIIGQEARPGTKSTRVPGNLVTVRGSSAEFNVAGVHEAVVGAGYRLNTRSEDRQFADVWLEISWGDRE</sequence>
<evidence type="ECO:0000313" key="3">
    <source>
        <dbReference type="Proteomes" id="UP000288071"/>
    </source>
</evidence>
<feature type="compositionally biased region" description="Low complexity" evidence="1">
    <location>
        <begin position="69"/>
        <end position="79"/>
    </location>
</feature>
<comment type="caution">
    <text evidence="2">The sequence shown here is derived from an EMBL/GenBank/DDBJ whole genome shotgun (WGS) entry which is preliminary data.</text>
</comment>
<accession>A0A3S3NBQ3</accession>